<reference evidence="1 2" key="1">
    <citation type="submission" date="2019-01" db="EMBL/GenBank/DDBJ databases">
        <title>Insights into ecological role of a new deltaproteobacterial order Candidatus Sinidesulfobacterales (Sva0485) by metagenomics and metatranscriptomics.</title>
        <authorList>
            <person name="Tan S."/>
            <person name="Liu J."/>
            <person name="Fang Y."/>
            <person name="Hedlund B."/>
            <person name="Lian Z.-H."/>
            <person name="Huang L.-Y."/>
            <person name="Li J.-T."/>
            <person name="Huang L.-N."/>
            <person name="Li W.-J."/>
            <person name="Jiang H.-C."/>
            <person name="Dong H.-L."/>
            <person name="Shu W.-S."/>
        </authorList>
    </citation>
    <scope>NUCLEOTIDE SEQUENCE [LARGE SCALE GENOMIC DNA]</scope>
    <source>
        <strain evidence="1">AP4</strain>
    </source>
</reference>
<protein>
    <submittedName>
        <fullName evidence="1">Methyltransferase domain-containing protein</fullName>
    </submittedName>
</protein>
<dbReference type="PANTHER" id="PTHR43861">
    <property type="entry name" value="TRANS-ACONITATE 2-METHYLTRANSFERASE-RELATED"/>
    <property type="match status" value="1"/>
</dbReference>
<proteinExistence type="predicted"/>
<comment type="caution">
    <text evidence="1">The sequence shown here is derived from an EMBL/GenBank/DDBJ whole genome shotgun (WGS) entry which is preliminary data.</text>
</comment>
<evidence type="ECO:0000313" key="2">
    <source>
        <dbReference type="Proteomes" id="UP000322454"/>
    </source>
</evidence>
<gene>
    <name evidence="1" type="ORF">EVJ48_07660</name>
</gene>
<dbReference type="InterPro" id="IPR029063">
    <property type="entry name" value="SAM-dependent_MTases_sf"/>
</dbReference>
<dbReference type="InterPro" id="IPR010743">
    <property type="entry name" value="Methionine_synth_MetW"/>
</dbReference>
<dbReference type="PANTHER" id="PTHR43861:SF6">
    <property type="entry name" value="METHYLTRANSFERASE TYPE 11"/>
    <property type="match status" value="1"/>
</dbReference>
<dbReference type="Proteomes" id="UP000322454">
    <property type="component" value="Unassembled WGS sequence"/>
</dbReference>
<dbReference type="Gene3D" id="3.40.50.150">
    <property type="entry name" value="Vaccinia Virus protein VP39"/>
    <property type="match status" value="1"/>
</dbReference>
<keyword evidence="1" id="KW-0489">Methyltransferase</keyword>
<dbReference type="AlphaFoldDB" id="A0A520XAF0"/>
<name>A0A520XAF0_9DELT</name>
<keyword evidence="1" id="KW-0808">Transferase</keyword>
<organism evidence="1 2">
    <name type="scientific">Candidatus Acidulodesulfobacterium acidiphilum</name>
    <dbReference type="NCBI Taxonomy" id="2597224"/>
    <lineage>
        <taxon>Bacteria</taxon>
        <taxon>Deltaproteobacteria</taxon>
        <taxon>Candidatus Acidulodesulfobacterales</taxon>
        <taxon>Candidatus Acidulodesulfobacterium</taxon>
    </lineage>
</organism>
<dbReference type="EMBL" id="SHMQ01000024">
    <property type="protein sequence ID" value="RZV38101.1"/>
    <property type="molecule type" value="Genomic_DNA"/>
</dbReference>
<dbReference type="GO" id="GO:0032259">
    <property type="term" value="P:methylation"/>
    <property type="evidence" value="ECO:0007669"/>
    <property type="project" value="UniProtKB-KW"/>
</dbReference>
<dbReference type="GO" id="GO:0008168">
    <property type="term" value="F:methyltransferase activity"/>
    <property type="evidence" value="ECO:0007669"/>
    <property type="project" value="UniProtKB-KW"/>
</dbReference>
<accession>A0A520XAF0</accession>
<dbReference type="CDD" id="cd02440">
    <property type="entry name" value="AdoMet_MTases"/>
    <property type="match status" value="1"/>
</dbReference>
<sequence length="320" mass="36867">MSLANYNQNNLYSKINSKYELKLNDIDVNNKNSSHSIIVDLIAENSIILDVGCSSGYLGRWLKINKNCKVYGIDINQDALNYAKQESGYDDVFLIDLDELKGEGIKRLKYMDVAFDYIVMADVIEHLKNPAVILMLLSEKLKLYSNFIISIPNIANADIILNLIEGKFNYGDFGLLDRTHLRFFTKNSFIEFIESINQSESLGDCKFQIDFIANTIYISDFIKNVISEKLILYNLLKSANPEIDVLQNIFALTKVKKNDKVLNLKEKFNIKPLDKIFNVINELIKISQDCEKELYNSKFLIKEYESKIQLLQSIIDHNLK</sequence>
<dbReference type="SUPFAM" id="SSF53335">
    <property type="entry name" value="S-adenosyl-L-methionine-dependent methyltransferases"/>
    <property type="match status" value="1"/>
</dbReference>
<dbReference type="Pfam" id="PF07021">
    <property type="entry name" value="MetW"/>
    <property type="match status" value="1"/>
</dbReference>
<evidence type="ECO:0000313" key="1">
    <source>
        <dbReference type="EMBL" id="RZV38101.1"/>
    </source>
</evidence>